<keyword evidence="2" id="KW-1003">Cell membrane</keyword>
<dbReference type="Pfam" id="PF00753">
    <property type="entry name" value="Lactamase_B"/>
    <property type="match status" value="1"/>
</dbReference>
<feature type="domain" description="Metallo-beta-lactamase" evidence="7">
    <location>
        <begin position="463"/>
        <end position="645"/>
    </location>
</feature>
<dbReference type="RefSeq" id="WP_262096701.1">
    <property type="nucleotide sequence ID" value="NZ_JAOEGN010000013.1"/>
</dbReference>
<dbReference type="Gene3D" id="3.60.15.10">
    <property type="entry name" value="Ribonuclease Z/Hydroxyacylglutathione hydrolase-like"/>
    <property type="match status" value="1"/>
</dbReference>
<evidence type="ECO:0000256" key="1">
    <source>
        <dbReference type="ARBA" id="ARBA00004651"/>
    </source>
</evidence>
<dbReference type="Pfam" id="PF03772">
    <property type="entry name" value="Competence"/>
    <property type="match status" value="1"/>
</dbReference>
<evidence type="ECO:0000256" key="6">
    <source>
        <dbReference type="SAM" id="Phobius"/>
    </source>
</evidence>
<evidence type="ECO:0000313" key="8">
    <source>
        <dbReference type="EMBL" id="MCU0105393.1"/>
    </source>
</evidence>
<dbReference type="InterPro" id="IPR036866">
    <property type="entry name" value="RibonucZ/Hydroxyglut_hydro"/>
</dbReference>
<evidence type="ECO:0000313" key="9">
    <source>
        <dbReference type="Proteomes" id="UP001209076"/>
    </source>
</evidence>
<dbReference type="InterPro" id="IPR035681">
    <property type="entry name" value="ComA-like_MBL"/>
</dbReference>
<evidence type="ECO:0000256" key="4">
    <source>
        <dbReference type="ARBA" id="ARBA00022989"/>
    </source>
</evidence>
<feature type="transmembrane region" description="Helical" evidence="6">
    <location>
        <begin position="430"/>
        <end position="447"/>
    </location>
</feature>
<dbReference type="PANTHER" id="PTHR30619:SF7">
    <property type="entry name" value="BETA-LACTAMASE DOMAIN PROTEIN"/>
    <property type="match status" value="1"/>
</dbReference>
<gene>
    <name evidence="8" type="ORF">N7603_06960</name>
</gene>
<dbReference type="InterPro" id="IPR001279">
    <property type="entry name" value="Metallo-B-lactamas"/>
</dbReference>
<dbReference type="NCBIfam" id="TIGR00361">
    <property type="entry name" value="ComEC_Rec2"/>
    <property type="match status" value="1"/>
</dbReference>
<feature type="transmembrane region" description="Helical" evidence="6">
    <location>
        <begin position="51"/>
        <end position="69"/>
    </location>
</feature>
<dbReference type="Proteomes" id="UP001209076">
    <property type="component" value="Unassembled WGS sequence"/>
</dbReference>
<proteinExistence type="predicted"/>
<name>A0ABT2PXE5_9MOLU</name>
<comment type="caution">
    <text evidence="8">The sequence shown here is derived from an EMBL/GenBank/DDBJ whole genome shotgun (WGS) entry which is preliminary data.</text>
</comment>
<keyword evidence="5 6" id="KW-0472">Membrane</keyword>
<protein>
    <submittedName>
        <fullName evidence="8">DNA internalization-related competence protein ComEC/Rec2</fullName>
    </submittedName>
</protein>
<accession>A0ABT2PXE5</accession>
<dbReference type="InterPro" id="IPR004477">
    <property type="entry name" value="ComEC_N"/>
</dbReference>
<evidence type="ECO:0000256" key="2">
    <source>
        <dbReference type="ARBA" id="ARBA00022475"/>
    </source>
</evidence>
<sequence length="695" mass="79984">MNKLKRLLPSSHIHLYLFGIVLFELSIIHYWISILGVVYLIWIRKLKCSKAIYIILIIYASVSLVYKAIPKYHGNEGVIIRIETVKSGYRYTLKDGLFNVHLYTKETLKVGDVVLLEGRLETYETSQFKGDFSPNTYFKSRFIEGVYYQPKIEVIDHIWAPHEIHNDLNRHIETLPEQTQIFVKSLFLGVFETDQKEGISKVGITHLFVLSGLHVTVLIGLLNKLLFFIPKRYRLIIESIVLFSYLVITLFPISLIRAVLQYVICEVLNYKKFQYTRLDAFSFTGIMMLIINPYFIHNMGFQLTFIVSFIFLISTYKSDFVGQWCSTFFAQTAVLPITSKITNQVYPIGFFVSPFFIPLFTYVLMPLSWVSLYRPIGEALNPVFSSVMTLIQLLETNALGFSIPRITGVFALIYFGLWIYLKLSDSLEKGVYRFTILVIFILIFPYYKAFDPTGSVTFLSVGQGDTTIIRRPYGSCTVVIDTFGDVVDYLNQNHIREIDYLVLTHGDYDHDKEANAILEAFEVRHLVVSLYHDVSPYKLNYRKLLRADKGDELSCGDIELSVLAPIRRYQSSNDQSIVLQTNIEGTRYLFTGDVEFEAEQDLVQIFGQSLQSDILKVGHHGSKSSTNVAFLKSVNPKIAVVSVGNQNYFGHPHKEVINRLNKNGVKIYQTNVNQTITFWNLPFYRRYLILVHKPG</sequence>
<reference evidence="9" key="1">
    <citation type="submission" date="2023-07" db="EMBL/GenBank/DDBJ databases">
        <title>Novel Mycoplasma species identified in domestic and wild animals.</title>
        <authorList>
            <person name="Volokhov D.V."/>
            <person name="Furtak V.A."/>
            <person name="Zagorodnyaya T.A."/>
        </authorList>
    </citation>
    <scope>NUCLEOTIDE SEQUENCE [LARGE SCALE GENOMIC DNA]</scope>
    <source>
        <strain evidence="9">92-19</strain>
    </source>
</reference>
<feature type="transmembrane region" description="Helical" evidence="6">
    <location>
        <begin position="204"/>
        <end position="223"/>
    </location>
</feature>
<dbReference type="PANTHER" id="PTHR30619">
    <property type="entry name" value="DNA INTERNALIZATION/COMPETENCE PROTEIN COMEC/REC2"/>
    <property type="match status" value="1"/>
</dbReference>
<dbReference type="CDD" id="cd07731">
    <property type="entry name" value="ComA-like_MBL-fold"/>
    <property type="match status" value="1"/>
</dbReference>
<feature type="transmembrane region" description="Helical" evidence="6">
    <location>
        <begin position="15"/>
        <end position="42"/>
    </location>
</feature>
<dbReference type="InterPro" id="IPR004797">
    <property type="entry name" value="Competence_ComEC/Rec2"/>
</dbReference>
<evidence type="ECO:0000256" key="3">
    <source>
        <dbReference type="ARBA" id="ARBA00022692"/>
    </source>
</evidence>
<evidence type="ECO:0000259" key="7">
    <source>
        <dbReference type="SMART" id="SM00849"/>
    </source>
</evidence>
<keyword evidence="4 6" id="KW-1133">Transmembrane helix</keyword>
<comment type="subcellular location">
    <subcellularLocation>
        <location evidence="1">Cell membrane</location>
        <topology evidence="1">Multi-pass membrane protein</topology>
    </subcellularLocation>
</comment>
<evidence type="ECO:0000256" key="5">
    <source>
        <dbReference type="ARBA" id="ARBA00023136"/>
    </source>
</evidence>
<feature type="transmembrane region" description="Helical" evidence="6">
    <location>
        <begin position="235"/>
        <end position="260"/>
    </location>
</feature>
<dbReference type="EMBL" id="JAOEGN010000013">
    <property type="protein sequence ID" value="MCU0105393.1"/>
    <property type="molecule type" value="Genomic_DNA"/>
</dbReference>
<feature type="transmembrane region" description="Helical" evidence="6">
    <location>
        <begin position="280"/>
        <end position="313"/>
    </location>
</feature>
<feature type="transmembrane region" description="Helical" evidence="6">
    <location>
        <begin position="345"/>
        <end position="364"/>
    </location>
</feature>
<keyword evidence="3 6" id="KW-0812">Transmembrane</keyword>
<dbReference type="NCBIfam" id="TIGR00360">
    <property type="entry name" value="ComEC_N-term"/>
    <property type="match status" value="1"/>
</dbReference>
<organism evidence="8 9">
    <name type="scientific">Paracholeplasma vituli</name>
    <dbReference type="NCBI Taxonomy" id="69473"/>
    <lineage>
        <taxon>Bacteria</taxon>
        <taxon>Bacillati</taxon>
        <taxon>Mycoplasmatota</taxon>
        <taxon>Mollicutes</taxon>
        <taxon>Acholeplasmatales</taxon>
        <taxon>Acholeplasmataceae</taxon>
        <taxon>Paracholeplasma</taxon>
    </lineage>
</organism>
<dbReference type="SMART" id="SM00849">
    <property type="entry name" value="Lactamase_B"/>
    <property type="match status" value="1"/>
</dbReference>
<keyword evidence="9" id="KW-1185">Reference proteome</keyword>
<feature type="transmembrane region" description="Helical" evidence="6">
    <location>
        <begin position="406"/>
        <end position="423"/>
    </location>
</feature>
<dbReference type="InterPro" id="IPR052159">
    <property type="entry name" value="Competence_DNA_uptake"/>
</dbReference>
<dbReference type="SUPFAM" id="SSF56281">
    <property type="entry name" value="Metallo-hydrolase/oxidoreductase"/>
    <property type="match status" value="1"/>
</dbReference>